<evidence type="ECO:0000256" key="1">
    <source>
        <dbReference type="SAM" id="MobiDB-lite"/>
    </source>
</evidence>
<keyword evidence="3" id="KW-1185">Reference proteome</keyword>
<proteinExistence type="predicted"/>
<dbReference type="EMBL" id="JBCGDC010000028">
    <property type="protein sequence ID" value="MFB6393922.1"/>
    <property type="molecule type" value="Genomic_DNA"/>
</dbReference>
<dbReference type="RefSeq" id="WP_375734241.1">
    <property type="nucleotide sequence ID" value="NZ_JBCGDC010000028.1"/>
</dbReference>
<name>A0ABV5CPI8_9ACTN</name>
<feature type="compositionally biased region" description="Low complexity" evidence="1">
    <location>
        <begin position="40"/>
        <end position="95"/>
    </location>
</feature>
<comment type="caution">
    <text evidence="2">The sequence shown here is derived from an EMBL/GenBank/DDBJ whole genome shotgun (WGS) entry which is preliminary data.</text>
</comment>
<evidence type="ECO:0000313" key="3">
    <source>
        <dbReference type="Proteomes" id="UP001582793"/>
    </source>
</evidence>
<evidence type="ECO:0000313" key="2">
    <source>
        <dbReference type="EMBL" id="MFB6393922.1"/>
    </source>
</evidence>
<accession>A0ABV5CPI8</accession>
<protein>
    <submittedName>
        <fullName evidence="2">Uncharacterized protein</fullName>
    </submittedName>
</protein>
<dbReference type="Proteomes" id="UP001582793">
    <property type="component" value="Unassembled WGS sequence"/>
</dbReference>
<organism evidence="2 3">
    <name type="scientific">Polymorphospora lycopeni</name>
    <dbReference type="NCBI Taxonomy" id="3140240"/>
    <lineage>
        <taxon>Bacteria</taxon>
        <taxon>Bacillati</taxon>
        <taxon>Actinomycetota</taxon>
        <taxon>Actinomycetes</taxon>
        <taxon>Micromonosporales</taxon>
        <taxon>Micromonosporaceae</taxon>
        <taxon>Polymorphospora</taxon>
    </lineage>
</organism>
<reference evidence="2 3" key="1">
    <citation type="submission" date="2024-04" db="EMBL/GenBank/DDBJ databases">
        <title>Polymorphospora sp. isolated from Baiyangdian Lake in Xiong'an New Area.</title>
        <authorList>
            <person name="Zhang X."/>
            <person name="Liu J."/>
        </authorList>
    </citation>
    <scope>NUCLEOTIDE SEQUENCE [LARGE SCALE GENOMIC DNA]</scope>
    <source>
        <strain evidence="2 3">2-325</strain>
    </source>
</reference>
<sequence length="177" mass="17241">MSVEEFGRAVDLLMRQVGHWEAPRWRAAAGSGGLLPGRTSGAAAPASSDNAAATPASSDGAAAARATSDGAAAVPAGGDGAAAAPAGPAGAVAVPATSDDPGVPVARGDLMHALVQRIADRAADAEGEPRRPVPRLPNDLALTGQLKVVAADLVVAGPAPELLGVAAADVQATRRAL</sequence>
<gene>
    <name evidence="2" type="ORF">AAFH96_12520</name>
</gene>
<feature type="region of interest" description="Disordered" evidence="1">
    <location>
        <begin position="36"/>
        <end position="95"/>
    </location>
</feature>